<dbReference type="InterPro" id="IPR022398">
    <property type="entry name" value="Peptidase_S8_His-AS"/>
</dbReference>
<dbReference type="PANTHER" id="PTHR43399:SF4">
    <property type="entry name" value="CELL WALL-ASSOCIATED PROTEASE"/>
    <property type="match status" value="1"/>
</dbReference>
<feature type="active site" description="Charge relay system" evidence="5">
    <location>
        <position position="73"/>
    </location>
</feature>
<comment type="caution">
    <text evidence="8">The sequence shown here is derived from an EMBL/GenBank/DDBJ whole genome shotgun (WGS) entry which is preliminary data.</text>
</comment>
<dbReference type="PROSITE" id="PS00137">
    <property type="entry name" value="SUBTILASE_HIS"/>
    <property type="match status" value="1"/>
</dbReference>
<dbReference type="PANTHER" id="PTHR43399">
    <property type="entry name" value="SUBTILISIN-RELATED"/>
    <property type="match status" value="1"/>
</dbReference>
<gene>
    <name evidence="8" type="ORF">LY11_01204</name>
</gene>
<accession>A0A327T0M9</accession>
<dbReference type="InterPro" id="IPR036852">
    <property type="entry name" value="Peptidase_S8/S53_dom_sf"/>
</dbReference>
<feature type="chain" id="PRO_5016326324" evidence="6">
    <location>
        <begin position="27"/>
        <end position="479"/>
    </location>
</feature>
<dbReference type="Pfam" id="PF00082">
    <property type="entry name" value="Peptidase_S8"/>
    <property type="match status" value="1"/>
</dbReference>
<dbReference type="GO" id="GO:0004252">
    <property type="term" value="F:serine-type endopeptidase activity"/>
    <property type="evidence" value="ECO:0007669"/>
    <property type="project" value="UniProtKB-UniRule"/>
</dbReference>
<keyword evidence="2 5" id="KW-0645">Protease</keyword>
<feature type="active site" description="Charge relay system" evidence="5">
    <location>
        <position position="227"/>
    </location>
</feature>
<dbReference type="EMBL" id="QLLR01000003">
    <property type="protein sequence ID" value="RAJ34312.1"/>
    <property type="molecule type" value="Genomic_DNA"/>
</dbReference>
<dbReference type="AlphaFoldDB" id="A0A327T0M9"/>
<proteinExistence type="inferred from homology"/>
<dbReference type="Gene3D" id="3.40.50.200">
    <property type="entry name" value="Peptidase S8/S53 domain"/>
    <property type="match status" value="2"/>
</dbReference>
<evidence type="ECO:0000256" key="4">
    <source>
        <dbReference type="ARBA" id="ARBA00022825"/>
    </source>
</evidence>
<dbReference type="InterPro" id="IPR000209">
    <property type="entry name" value="Peptidase_S8/S53_dom"/>
</dbReference>
<keyword evidence="3 5" id="KW-0378">Hydrolase</keyword>
<dbReference type="PRINTS" id="PR00723">
    <property type="entry name" value="SUBTILISIN"/>
</dbReference>
<dbReference type="RefSeq" id="WP_170132638.1">
    <property type="nucleotide sequence ID" value="NZ_QLLR01000003.1"/>
</dbReference>
<dbReference type="InterPro" id="IPR023828">
    <property type="entry name" value="Peptidase_S8_Ser-AS"/>
</dbReference>
<evidence type="ECO:0000313" key="8">
    <source>
        <dbReference type="EMBL" id="RAJ34312.1"/>
    </source>
</evidence>
<feature type="signal peptide" evidence="6">
    <location>
        <begin position="1"/>
        <end position="26"/>
    </location>
</feature>
<evidence type="ECO:0000256" key="6">
    <source>
        <dbReference type="SAM" id="SignalP"/>
    </source>
</evidence>
<evidence type="ECO:0000256" key="1">
    <source>
        <dbReference type="ARBA" id="ARBA00011073"/>
    </source>
</evidence>
<reference evidence="8 9" key="1">
    <citation type="submission" date="2018-06" db="EMBL/GenBank/DDBJ databases">
        <title>Genomic Encyclopedia of Archaeal and Bacterial Type Strains, Phase II (KMG-II): from individual species to whole genera.</title>
        <authorList>
            <person name="Goeker M."/>
        </authorList>
    </citation>
    <scope>NUCLEOTIDE SEQUENCE [LARGE SCALE GENOMIC DNA]</scope>
    <source>
        <strain evidence="8 9">DSM 14825</strain>
    </source>
</reference>
<dbReference type="Proteomes" id="UP000249754">
    <property type="component" value="Unassembled WGS sequence"/>
</dbReference>
<evidence type="ECO:0000313" key="9">
    <source>
        <dbReference type="Proteomes" id="UP000249754"/>
    </source>
</evidence>
<comment type="similarity">
    <text evidence="1 5">Belongs to the peptidase S8 family.</text>
</comment>
<dbReference type="InterPro" id="IPR051048">
    <property type="entry name" value="Peptidase_S8/S53_subtilisin"/>
</dbReference>
<dbReference type="PROSITE" id="PS00138">
    <property type="entry name" value="SUBTILASE_SER"/>
    <property type="match status" value="1"/>
</dbReference>
<evidence type="ECO:0000256" key="3">
    <source>
        <dbReference type="ARBA" id="ARBA00022801"/>
    </source>
</evidence>
<keyword evidence="6" id="KW-0732">Signal</keyword>
<evidence type="ECO:0000256" key="2">
    <source>
        <dbReference type="ARBA" id="ARBA00022670"/>
    </source>
</evidence>
<dbReference type="GO" id="GO:0006508">
    <property type="term" value="P:proteolysis"/>
    <property type="evidence" value="ECO:0007669"/>
    <property type="project" value="UniProtKB-KW"/>
</dbReference>
<feature type="domain" description="Peptidase S8/S53" evidence="7">
    <location>
        <begin position="67"/>
        <end position="451"/>
    </location>
</feature>
<evidence type="ECO:0000256" key="5">
    <source>
        <dbReference type="PROSITE-ProRule" id="PRU01240"/>
    </source>
</evidence>
<dbReference type="SUPFAM" id="SSF52743">
    <property type="entry name" value="Subtilisin-like"/>
    <property type="match status" value="1"/>
</dbReference>
<sequence>MIKTDKYFIQLVMIAFMLFAVNSVFAQTDGKIKANWQNLDLKTDSVFGISMEKAYTQLLSGKKETPVIVAVIDGGVDINHEDLKSVIWTNLKEIPGNGIDDDKNGFIDDIHGWNFYSAAVGEDTQAEILSVHNKIEKTKRDQEILNHMLQKMCKPIPTIDDFKNYVPGSPEELKMQTAMITGLKIYPDFVSKERVKLKKAADFYKMQLAYYEKKDYDPIPGGPSSIHGTHVAGIIAAVRNNNVGTNGVADQVKLMVIRATPGIDPFKETADSATIYTLGGTEENKNIKAIADAIHYAADNGAKVINMSFGIPLATRPATIYEAIRYAVSKDILIVHAAGNTGENLDKMDNLIPDRKTLEGQVIAPYWIEVGASDSKNDQKLATEFSNYGKNSVDVYAPGVDITSTVLRSTYDENSGTSMAAPVVTGLAAVIREYYPKLRAVQVKEVIMKSVVHEDVLKDKCVSGGVVNAYNALSSITNY</sequence>
<name>A0A327T0M9_9SPHI</name>
<dbReference type="InterPro" id="IPR015500">
    <property type="entry name" value="Peptidase_S8_subtilisin-rel"/>
</dbReference>
<evidence type="ECO:0000259" key="7">
    <source>
        <dbReference type="Pfam" id="PF00082"/>
    </source>
</evidence>
<dbReference type="PROSITE" id="PS51892">
    <property type="entry name" value="SUBTILASE"/>
    <property type="match status" value="1"/>
</dbReference>
<feature type="active site" description="Charge relay system" evidence="5">
    <location>
        <position position="418"/>
    </location>
</feature>
<organism evidence="8 9">
    <name type="scientific">Pedobacter cryoconitis</name>
    <dbReference type="NCBI Taxonomy" id="188932"/>
    <lineage>
        <taxon>Bacteria</taxon>
        <taxon>Pseudomonadati</taxon>
        <taxon>Bacteroidota</taxon>
        <taxon>Sphingobacteriia</taxon>
        <taxon>Sphingobacteriales</taxon>
        <taxon>Sphingobacteriaceae</taxon>
        <taxon>Pedobacter</taxon>
    </lineage>
</organism>
<keyword evidence="4 5" id="KW-0720">Serine protease</keyword>
<protein>
    <submittedName>
        <fullName evidence="8">Subtilase family protein</fullName>
    </submittedName>
</protein>